<gene>
    <name evidence="1" type="ORF">C0V70_17610</name>
</gene>
<dbReference type="NCBIfam" id="NF005547">
    <property type="entry name" value="PRK07208.1-3"/>
    <property type="match status" value="1"/>
</dbReference>
<dbReference type="AlphaFoldDB" id="A0A2K9NWJ0"/>
<name>A0A2K9NWJ0_BACTC</name>
<evidence type="ECO:0000313" key="1">
    <source>
        <dbReference type="EMBL" id="AUN99888.1"/>
    </source>
</evidence>
<dbReference type="RefSeq" id="WP_102245177.1">
    <property type="nucleotide sequence ID" value="NZ_CP025704.1"/>
</dbReference>
<dbReference type="InterPro" id="IPR002937">
    <property type="entry name" value="Amino_oxidase"/>
</dbReference>
<dbReference type="NCBIfam" id="NF005548">
    <property type="entry name" value="PRK07208.1-4"/>
    <property type="match status" value="1"/>
</dbReference>
<dbReference type="GO" id="GO:0050660">
    <property type="term" value="F:flavin adenine dinucleotide binding"/>
    <property type="evidence" value="ECO:0007669"/>
    <property type="project" value="TreeGrafter"/>
</dbReference>
<organism evidence="1 2">
    <name type="scientific">Bacteriovorax stolpii</name>
    <name type="common">Bdellovibrio stolpii</name>
    <dbReference type="NCBI Taxonomy" id="960"/>
    <lineage>
        <taxon>Bacteria</taxon>
        <taxon>Pseudomonadati</taxon>
        <taxon>Bdellovibrionota</taxon>
        <taxon>Bacteriovoracia</taxon>
        <taxon>Bacteriovoracales</taxon>
        <taxon>Bacteriovoracaceae</taxon>
        <taxon>Bacteriovorax</taxon>
    </lineage>
</organism>
<dbReference type="Gene3D" id="3.50.50.60">
    <property type="entry name" value="FAD/NAD(P)-binding domain"/>
    <property type="match status" value="1"/>
</dbReference>
<reference evidence="1 2" key="1">
    <citation type="submission" date="2018-01" db="EMBL/GenBank/DDBJ databases">
        <title>Complete genome sequence of Bacteriovorax stolpii DSM12778.</title>
        <authorList>
            <person name="Tang B."/>
            <person name="Chang J."/>
        </authorList>
    </citation>
    <scope>NUCLEOTIDE SEQUENCE [LARGE SCALE GENOMIC DNA]</scope>
    <source>
        <strain evidence="1 2">DSM 12778</strain>
    </source>
</reference>
<dbReference type="Pfam" id="PF01593">
    <property type="entry name" value="Amino_oxidase"/>
    <property type="match status" value="1"/>
</dbReference>
<dbReference type="KEGG" id="bsto:C0V70_17610"/>
<dbReference type="PANTHER" id="PTHR21197:SF0">
    <property type="entry name" value="UDP-GALACTOPYRANOSE MUTASE"/>
    <property type="match status" value="1"/>
</dbReference>
<dbReference type="GO" id="GO:0008767">
    <property type="term" value="F:UDP-galactopyranose mutase activity"/>
    <property type="evidence" value="ECO:0007669"/>
    <property type="project" value="TreeGrafter"/>
</dbReference>
<dbReference type="GO" id="GO:0016491">
    <property type="term" value="F:oxidoreductase activity"/>
    <property type="evidence" value="ECO:0007669"/>
    <property type="project" value="InterPro"/>
</dbReference>
<dbReference type="SUPFAM" id="SSF51971">
    <property type="entry name" value="Nucleotide-binding domain"/>
    <property type="match status" value="1"/>
</dbReference>
<proteinExistence type="predicted"/>
<protein>
    <submittedName>
        <fullName evidence="1">FAD-dependent oxidoreductase</fullName>
    </submittedName>
</protein>
<accession>A0A2K9NWJ0</accession>
<sequence length="471" mass="54702">MKKTVIIIGAGPAGLTSALLLAREGHDVIVYESDKEYVGGLSRTVLHNGYRFDIGGHRFFTKEKVVSDFWEKILQDDLLRRKRTSRIFYKKTFLSYPLNPAELIFKLNPLETAGFILSFFKVKMFPRKRKDNFENWIISNFGQKLYQAFFQSYTEKVWGMECSKISSDWAVQRINNLNITALIKKTLMQLLRIKNNDIKSLIEEFDYPKLGPGMLWEKVRDEVEALGGTIVMGAKVNSIHQINAQWKVSLSNGEESPLANDIISTAPLRELIKGINPQPPDNILKAVESFSYRSFVTVAIMFRGRNHFPDNWIYIHDPRVKVGRIQNYGNWSAAMTPGLDCVCYGLEYFCQRDDDFWKLTNEELFELAKKELDILGLKYSQEELDYKVIKSPYAYPIYDLSYKERLIQVQEYLNQFSNLHPIGRSGLHRYNNQDHSIKTAMLASENIRLGHKKFNPWKVNQDAEYIEEIKL</sequence>
<evidence type="ECO:0000313" key="2">
    <source>
        <dbReference type="Proteomes" id="UP000235584"/>
    </source>
</evidence>
<dbReference type="Proteomes" id="UP000235584">
    <property type="component" value="Chromosome"/>
</dbReference>
<dbReference type="OrthoDB" id="9803192at2"/>
<dbReference type="EMBL" id="CP025704">
    <property type="protein sequence ID" value="AUN99888.1"/>
    <property type="molecule type" value="Genomic_DNA"/>
</dbReference>
<dbReference type="PANTHER" id="PTHR21197">
    <property type="entry name" value="UDP-GALACTOPYRANOSE MUTASE"/>
    <property type="match status" value="1"/>
</dbReference>
<dbReference type="GO" id="GO:0005829">
    <property type="term" value="C:cytosol"/>
    <property type="evidence" value="ECO:0007669"/>
    <property type="project" value="TreeGrafter"/>
</dbReference>
<dbReference type="InterPro" id="IPR036188">
    <property type="entry name" value="FAD/NAD-bd_sf"/>
</dbReference>
<dbReference type="NCBIfam" id="NF005545">
    <property type="entry name" value="PRK07208.1-1"/>
    <property type="match status" value="1"/>
</dbReference>
<keyword evidence="2" id="KW-1185">Reference proteome</keyword>